<organism evidence="3 4">
    <name type="scientific">Chrysodeixis includens</name>
    <name type="common">Soybean looper</name>
    <name type="synonym">Pseudoplusia includens</name>
    <dbReference type="NCBI Taxonomy" id="689277"/>
    <lineage>
        <taxon>Eukaryota</taxon>
        <taxon>Metazoa</taxon>
        <taxon>Ecdysozoa</taxon>
        <taxon>Arthropoda</taxon>
        <taxon>Hexapoda</taxon>
        <taxon>Insecta</taxon>
        <taxon>Pterygota</taxon>
        <taxon>Neoptera</taxon>
        <taxon>Endopterygota</taxon>
        <taxon>Lepidoptera</taxon>
        <taxon>Glossata</taxon>
        <taxon>Ditrysia</taxon>
        <taxon>Noctuoidea</taxon>
        <taxon>Noctuidae</taxon>
        <taxon>Plusiinae</taxon>
        <taxon>Chrysodeixis</taxon>
    </lineage>
</organism>
<dbReference type="PANTHER" id="PTHR10963:SF60">
    <property type="entry name" value="GRAM-NEGATIVE BACTERIA-BINDING PROTEIN 1-RELATED"/>
    <property type="match status" value="1"/>
</dbReference>
<accession>A0A9P0BP21</accession>
<dbReference type="Gene3D" id="2.60.120.200">
    <property type="match status" value="1"/>
</dbReference>
<keyword evidence="4" id="KW-1185">Reference proteome</keyword>
<dbReference type="PROSITE" id="PS51762">
    <property type="entry name" value="GH16_2"/>
    <property type="match status" value="1"/>
</dbReference>
<reference evidence="3" key="1">
    <citation type="submission" date="2021-12" db="EMBL/GenBank/DDBJ databases">
        <authorList>
            <person name="King R."/>
        </authorList>
    </citation>
    <scope>NUCLEOTIDE SEQUENCE</scope>
</reference>
<feature type="domain" description="GH16" evidence="2">
    <location>
        <begin position="185"/>
        <end position="538"/>
    </location>
</feature>
<sequence>MRFQRKDVSVLFVILQFFVQLPLLTAYYQDLFLDQYDDGSGDGELETTPVNPQPRCISGTYYSNGELYCDANGNLIIIDLIIPTPSGSATRPPPIIVKTPPQPPIIILPTPKPRRTTTKRPPRITTKRTPRTTTKRTPRTTTTRAPRTTTTRTPRTTTKRTPRTTTLRTPRTTTTRTTTTRTTTSRPTTTPKPCKPTVTKVRGDVPVCGGQTIFEDNFDSFRDKMWRMEHYIPSSAPELPFVSYQNLPTDPTVIVENGELRIAPKLQEKQPGFTNDTIFTGAVDLLQGCTSSTDVCQKQAFGADILPPIVSGRIVSKGFAFMYGIVTVRAKLPQGDWLYPEILLEPFLQKYGSKHFSSGIINIASARGNRELKSRTSDYSNKVLFGGPVMDAQCYDTLLSKKKLKAGRWGDDFHKFSLVWTPDNITLLVDGKRWAHVEPSPKGLRDQFSRVCGEVPRSLLGLGTKIAPFDEFFHLTVGVAAGSIKNFPDRVLTENGRAKPWTNFSRKALLNFWRDMEAWYATWNQPELLVDYIKVVAL</sequence>
<evidence type="ECO:0000313" key="4">
    <source>
        <dbReference type="Proteomes" id="UP001154114"/>
    </source>
</evidence>
<evidence type="ECO:0000313" key="3">
    <source>
        <dbReference type="EMBL" id="CAH0584500.1"/>
    </source>
</evidence>
<feature type="compositionally biased region" description="Low complexity" evidence="1">
    <location>
        <begin position="163"/>
        <end position="197"/>
    </location>
</feature>
<evidence type="ECO:0000259" key="2">
    <source>
        <dbReference type="PROSITE" id="PS51762"/>
    </source>
</evidence>
<evidence type="ECO:0000256" key="1">
    <source>
        <dbReference type="SAM" id="MobiDB-lite"/>
    </source>
</evidence>
<dbReference type="SUPFAM" id="SSF49899">
    <property type="entry name" value="Concanavalin A-like lectins/glucanases"/>
    <property type="match status" value="1"/>
</dbReference>
<feature type="compositionally biased region" description="Basic residues" evidence="1">
    <location>
        <begin position="112"/>
        <end position="138"/>
    </location>
</feature>
<name>A0A9P0BP21_CHRIL</name>
<dbReference type="PANTHER" id="PTHR10963">
    <property type="entry name" value="GLYCOSYL HYDROLASE-RELATED"/>
    <property type="match status" value="1"/>
</dbReference>
<dbReference type="OrthoDB" id="4781at2759"/>
<dbReference type="InterPro" id="IPR000757">
    <property type="entry name" value="Beta-glucanase-like"/>
</dbReference>
<dbReference type="AlphaFoldDB" id="A0A9P0BP21"/>
<gene>
    <name evidence="3" type="ORF">CINC_LOCUS2685</name>
</gene>
<dbReference type="InterPro" id="IPR013320">
    <property type="entry name" value="ConA-like_dom_sf"/>
</dbReference>
<proteinExistence type="predicted"/>
<protein>
    <recommendedName>
        <fullName evidence="2">GH16 domain-containing protein</fullName>
    </recommendedName>
</protein>
<feature type="compositionally biased region" description="Pro residues" evidence="1">
    <location>
        <begin position="95"/>
        <end position="106"/>
    </location>
</feature>
<feature type="compositionally biased region" description="Low complexity" evidence="1">
    <location>
        <begin position="139"/>
        <end position="156"/>
    </location>
</feature>
<dbReference type="InterPro" id="IPR050546">
    <property type="entry name" value="Glycosyl_Hydrlase_16"/>
</dbReference>
<dbReference type="EMBL" id="LR824016">
    <property type="protein sequence ID" value="CAH0584500.1"/>
    <property type="molecule type" value="Genomic_DNA"/>
</dbReference>
<feature type="region of interest" description="Disordered" evidence="1">
    <location>
        <begin position="95"/>
        <end position="197"/>
    </location>
</feature>
<dbReference type="GO" id="GO:0005975">
    <property type="term" value="P:carbohydrate metabolic process"/>
    <property type="evidence" value="ECO:0007669"/>
    <property type="project" value="InterPro"/>
</dbReference>
<dbReference type="GO" id="GO:0004553">
    <property type="term" value="F:hydrolase activity, hydrolyzing O-glycosyl compounds"/>
    <property type="evidence" value="ECO:0007669"/>
    <property type="project" value="InterPro"/>
</dbReference>
<dbReference type="Proteomes" id="UP001154114">
    <property type="component" value="Chromosome 13"/>
</dbReference>